<keyword evidence="4" id="KW-1185">Reference proteome</keyword>
<feature type="transmembrane region" description="Helical" evidence="2">
    <location>
        <begin position="223"/>
        <end position="242"/>
    </location>
</feature>
<organism evidence="3">
    <name type="scientific">Oryza meridionalis</name>
    <dbReference type="NCBI Taxonomy" id="40149"/>
    <lineage>
        <taxon>Eukaryota</taxon>
        <taxon>Viridiplantae</taxon>
        <taxon>Streptophyta</taxon>
        <taxon>Embryophyta</taxon>
        <taxon>Tracheophyta</taxon>
        <taxon>Spermatophyta</taxon>
        <taxon>Magnoliopsida</taxon>
        <taxon>Liliopsida</taxon>
        <taxon>Poales</taxon>
        <taxon>Poaceae</taxon>
        <taxon>BOP clade</taxon>
        <taxon>Oryzoideae</taxon>
        <taxon>Oryzeae</taxon>
        <taxon>Oryzinae</taxon>
        <taxon>Oryza</taxon>
    </lineage>
</organism>
<sequence length="244" mass="27051">MAKALRSLAGKLRPLVAATLRRAPASRSLHPEDKLSGNTNPKIKPLTFHNAEEDARIMFENINERARVVAEPMVAFRRRQNRIVIAAAASGCVVGTVVMGEKTKGKGEERNPRARQASPSRDLDAQQPEAIGMAMALRSLARKLRPPVATTLRRAPASRSFHPEEKLSSMTSSKTKTPVDDNCFELLGDKYFEERSRIFAQLVKEDARRTEEQIAAYKKLKRAMVASSLGAAIGIFALLIRYNE</sequence>
<evidence type="ECO:0000256" key="1">
    <source>
        <dbReference type="SAM" id="MobiDB-lite"/>
    </source>
</evidence>
<dbReference type="Proteomes" id="UP000008021">
    <property type="component" value="Chromosome 4"/>
</dbReference>
<evidence type="ECO:0000256" key="2">
    <source>
        <dbReference type="SAM" id="Phobius"/>
    </source>
</evidence>
<reference evidence="3" key="2">
    <citation type="submission" date="2018-05" db="EMBL/GenBank/DDBJ databases">
        <title>OmerRS3 (Oryza meridionalis Reference Sequence Version 3).</title>
        <authorList>
            <person name="Zhang J."/>
            <person name="Kudrna D."/>
            <person name="Lee S."/>
            <person name="Talag J."/>
            <person name="Welchert J."/>
            <person name="Wing R.A."/>
        </authorList>
    </citation>
    <scope>NUCLEOTIDE SEQUENCE [LARGE SCALE GENOMIC DNA]</scope>
    <source>
        <strain evidence="3">cv. OR44</strain>
    </source>
</reference>
<keyword evidence="2" id="KW-0812">Transmembrane</keyword>
<dbReference type="HOGENOM" id="CLU_1139544_0_0_1"/>
<feature type="region of interest" description="Disordered" evidence="1">
    <location>
        <begin position="152"/>
        <end position="175"/>
    </location>
</feature>
<accession>A0A0E0DAP6</accession>
<reference evidence="3" key="1">
    <citation type="submission" date="2015-04" db="UniProtKB">
        <authorList>
            <consortium name="EnsemblPlants"/>
        </authorList>
    </citation>
    <scope>IDENTIFICATION</scope>
</reference>
<dbReference type="EnsemblPlants" id="OMERI04G02330.1">
    <property type="protein sequence ID" value="OMERI04G02330.1"/>
    <property type="gene ID" value="OMERI04G02330"/>
</dbReference>
<protein>
    <submittedName>
        <fullName evidence="3">Uncharacterized protein</fullName>
    </submittedName>
</protein>
<feature type="compositionally biased region" description="Basic and acidic residues" evidence="1">
    <location>
        <begin position="102"/>
        <end position="112"/>
    </location>
</feature>
<evidence type="ECO:0000313" key="3">
    <source>
        <dbReference type="EnsemblPlants" id="OMERI04G02330.1"/>
    </source>
</evidence>
<evidence type="ECO:0000313" key="4">
    <source>
        <dbReference type="Proteomes" id="UP000008021"/>
    </source>
</evidence>
<keyword evidence="2" id="KW-0472">Membrane</keyword>
<name>A0A0E0DAP6_9ORYZ</name>
<keyword evidence="2" id="KW-1133">Transmembrane helix</keyword>
<proteinExistence type="predicted"/>
<feature type="region of interest" description="Disordered" evidence="1">
    <location>
        <begin position="102"/>
        <end position="125"/>
    </location>
</feature>
<feature type="region of interest" description="Disordered" evidence="1">
    <location>
        <begin position="23"/>
        <end position="45"/>
    </location>
</feature>
<dbReference type="Gramene" id="OMERI04G02330.1">
    <property type="protein sequence ID" value="OMERI04G02330.1"/>
    <property type="gene ID" value="OMERI04G02330"/>
</dbReference>
<dbReference type="AlphaFoldDB" id="A0A0E0DAP6"/>